<proteinExistence type="predicted"/>
<organism evidence="1">
    <name type="scientific">Pararge aegeria</name>
    <name type="common">speckled wood butterfly</name>
    <dbReference type="NCBI Taxonomy" id="116150"/>
    <lineage>
        <taxon>Eukaryota</taxon>
        <taxon>Metazoa</taxon>
        <taxon>Ecdysozoa</taxon>
        <taxon>Arthropoda</taxon>
        <taxon>Hexapoda</taxon>
        <taxon>Insecta</taxon>
        <taxon>Pterygota</taxon>
        <taxon>Neoptera</taxon>
        <taxon>Endopterygota</taxon>
        <taxon>Lepidoptera</taxon>
        <taxon>Glossata</taxon>
        <taxon>Ditrysia</taxon>
        <taxon>Papilionoidea</taxon>
        <taxon>Nymphalidae</taxon>
        <taxon>Satyrinae</taxon>
        <taxon>Satyrini</taxon>
        <taxon>Parargina</taxon>
        <taxon>Pararge</taxon>
    </lineage>
</organism>
<reference evidence="1" key="1">
    <citation type="journal article" date="2013" name="BMC Genomics">
        <title>Unscrambling butterfly oogenesis.</title>
        <authorList>
            <person name="Carter J.M."/>
            <person name="Baker S.C."/>
            <person name="Pink R."/>
            <person name="Carter D.R."/>
            <person name="Collins A."/>
            <person name="Tomlin J."/>
            <person name="Gibbs M."/>
            <person name="Breuker C.J."/>
        </authorList>
    </citation>
    <scope>NUCLEOTIDE SEQUENCE</scope>
    <source>
        <tissue evidence="1">Ovary</tissue>
    </source>
</reference>
<evidence type="ECO:0000313" key="1">
    <source>
        <dbReference type="EMBL" id="JAA85625.1"/>
    </source>
</evidence>
<accession>S4PER5</accession>
<reference evidence="1" key="2">
    <citation type="submission" date="2013-05" db="EMBL/GenBank/DDBJ databases">
        <authorList>
            <person name="Carter J.-M."/>
            <person name="Baker S.C."/>
            <person name="Pink R."/>
            <person name="Carter D.R.F."/>
            <person name="Collins A."/>
            <person name="Tomlin J."/>
            <person name="Gibbs M."/>
            <person name="Breuker C.J."/>
        </authorList>
    </citation>
    <scope>NUCLEOTIDE SEQUENCE</scope>
    <source>
        <tissue evidence="1">Ovary</tissue>
    </source>
</reference>
<dbReference type="AlphaFoldDB" id="S4PER5"/>
<sequence length="87" mass="10085">MFAHAREMMVKVLSLPHEENVSVAVECLNRGPLMQPFQYYEFTSIYILNNVPLNLILYVFLTRGNTTAVLITYLYQSCRPLIMLRGN</sequence>
<protein>
    <submittedName>
        <fullName evidence="1">Uncharacterized protein</fullName>
    </submittedName>
</protein>
<dbReference type="EMBL" id="GAIX01006935">
    <property type="protein sequence ID" value="JAA85625.1"/>
    <property type="molecule type" value="Transcribed_RNA"/>
</dbReference>
<name>S4PER5_9NEOP</name>